<sequence length="443" mass="49245">MKYGIRVEIEMSTQQQQQQQQQDVEMSSVVPPHEQQKPINSQLANVNKNVLNKSAGESGTQSITQSKDYHYLPTIDVQYDWQLYLQSESDCFWLTYRDQLNHSVHSSVRTTKLSKDNYKLETENNFTIESSAVTIDKYFNLQITSLGVSSEGSVVAYGSSDGILEIMETETGHVRRKLQGHAGDVDVAKFFPSGKVLLSGASDARLKIWDALEGNCATTLTGHTGGITSASFVERGRNLVSTSRDGSARLWDIPTASTIQTLHTSNRPVNDCFVYSSCNMSDDKDLVTFDEREFGTDGKLVLLALEDGSLLINDIRSNKIFSQVSSTNHKSAFNCCAVLGNQIYGGDEDGCIYQYDKRNLDKQLSIFQFCKSPIQQLKIDPNGSEKLLWCTAADGSVVAVDMSKQVIARSLSGIDTDIVTALDFSMNHAFTTTRDPFIRIYDF</sequence>
<dbReference type="PROSITE" id="PS50082">
    <property type="entry name" value="WD_REPEATS_2"/>
    <property type="match status" value="2"/>
</dbReference>
<dbReference type="EMBL" id="ADBJ01000027">
    <property type="protein sequence ID" value="EFA80946.1"/>
    <property type="molecule type" value="Genomic_DNA"/>
</dbReference>
<dbReference type="OMA" id="CNWNEAL"/>
<keyword evidence="2" id="KW-0677">Repeat</keyword>
<dbReference type="InterPro" id="IPR051179">
    <property type="entry name" value="WD_repeat_multifunction"/>
</dbReference>
<evidence type="ECO:0000313" key="7">
    <source>
        <dbReference type="Proteomes" id="UP000001396"/>
    </source>
</evidence>
<dbReference type="SUPFAM" id="SSF50978">
    <property type="entry name" value="WD40 repeat-like"/>
    <property type="match status" value="1"/>
</dbReference>
<comment type="similarity">
    <text evidence="4">Belongs to the WD repeat PAAF1/RPN14 family.</text>
</comment>
<dbReference type="InterPro" id="IPR019775">
    <property type="entry name" value="WD40_repeat_CS"/>
</dbReference>
<organism evidence="6 7">
    <name type="scientific">Heterostelium pallidum (strain ATCC 26659 / Pp 5 / PN500)</name>
    <name type="common">Cellular slime mold</name>
    <name type="synonym">Polysphondylium pallidum</name>
    <dbReference type="NCBI Taxonomy" id="670386"/>
    <lineage>
        <taxon>Eukaryota</taxon>
        <taxon>Amoebozoa</taxon>
        <taxon>Evosea</taxon>
        <taxon>Eumycetozoa</taxon>
        <taxon>Dictyostelia</taxon>
        <taxon>Acytosteliales</taxon>
        <taxon>Acytosteliaceae</taxon>
        <taxon>Heterostelium</taxon>
    </lineage>
</organism>
<dbReference type="STRING" id="670386.D3BCF6"/>
<proteinExistence type="inferred from homology"/>
<dbReference type="Gene3D" id="2.130.10.10">
    <property type="entry name" value="YVTN repeat-like/Quinoprotein amine dehydrogenase"/>
    <property type="match status" value="2"/>
</dbReference>
<comment type="caution">
    <text evidence="6">The sequence shown here is derived from an EMBL/GenBank/DDBJ whole genome shotgun (WGS) entry which is preliminary data.</text>
</comment>
<keyword evidence="7" id="KW-1185">Reference proteome</keyword>
<dbReference type="PANTHER" id="PTHR19857:SF19">
    <property type="entry name" value="26S PROTEASOME REGULATORY SUBUNIT RPN14"/>
    <property type="match status" value="1"/>
</dbReference>
<evidence type="ECO:0000256" key="3">
    <source>
        <dbReference type="ARBA" id="ARBA00022942"/>
    </source>
</evidence>
<feature type="repeat" description="WD" evidence="5">
    <location>
        <begin position="220"/>
        <end position="261"/>
    </location>
</feature>
<evidence type="ECO:0000256" key="5">
    <source>
        <dbReference type="PROSITE-ProRule" id="PRU00221"/>
    </source>
</evidence>
<dbReference type="Proteomes" id="UP000001396">
    <property type="component" value="Unassembled WGS sequence"/>
</dbReference>
<protein>
    <submittedName>
        <fullName evidence="6">WD40 repeat protein</fullName>
    </submittedName>
</protein>
<dbReference type="AlphaFoldDB" id="D3BCF6"/>
<evidence type="ECO:0000256" key="2">
    <source>
        <dbReference type="ARBA" id="ARBA00022737"/>
    </source>
</evidence>
<dbReference type="Pfam" id="PF00400">
    <property type="entry name" value="WD40"/>
    <property type="match status" value="2"/>
</dbReference>
<dbReference type="InterPro" id="IPR015943">
    <property type="entry name" value="WD40/YVTN_repeat-like_dom_sf"/>
</dbReference>
<dbReference type="PANTHER" id="PTHR19857">
    <property type="entry name" value="MITOCHONDRIAL DIVISION PROTEIN 1-RELATED"/>
    <property type="match status" value="1"/>
</dbReference>
<dbReference type="GeneID" id="31361664"/>
<dbReference type="RefSeq" id="XP_020433064.1">
    <property type="nucleotide sequence ID" value="XM_020577044.1"/>
</dbReference>
<keyword evidence="1 5" id="KW-0853">WD repeat</keyword>
<dbReference type="InterPro" id="IPR036322">
    <property type="entry name" value="WD40_repeat_dom_sf"/>
</dbReference>
<evidence type="ECO:0000313" key="6">
    <source>
        <dbReference type="EMBL" id="EFA80946.1"/>
    </source>
</evidence>
<feature type="repeat" description="WD" evidence="5">
    <location>
        <begin position="178"/>
        <end position="219"/>
    </location>
</feature>
<reference evidence="6 7" key="1">
    <citation type="journal article" date="2011" name="Genome Res.">
        <title>Phylogeny-wide analysis of social amoeba genomes highlights ancient origins for complex intercellular communication.</title>
        <authorList>
            <person name="Heidel A.J."/>
            <person name="Lawal H.M."/>
            <person name="Felder M."/>
            <person name="Schilde C."/>
            <person name="Helps N.R."/>
            <person name="Tunggal B."/>
            <person name="Rivero F."/>
            <person name="John U."/>
            <person name="Schleicher M."/>
            <person name="Eichinger L."/>
            <person name="Platzer M."/>
            <person name="Noegel A.A."/>
            <person name="Schaap P."/>
            <person name="Gloeckner G."/>
        </authorList>
    </citation>
    <scope>NUCLEOTIDE SEQUENCE [LARGE SCALE GENOMIC DNA]</scope>
    <source>
        <strain evidence="7">ATCC 26659 / Pp 5 / PN500</strain>
    </source>
</reference>
<dbReference type="PROSITE" id="PS00678">
    <property type="entry name" value="WD_REPEATS_1"/>
    <property type="match status" value="1"/>
</dbReference>
<dbReference type="InterPro" id="IPR001680">
    <property type="entry name" value="WD40_rpt"/>
</dbReference>
<dbReference type="InParanoid" id="D3BCF6"/>
<name>D3BCF6_HETP5</name>
<gene>
    <name evidence="6" type="ORF">PPL_06181</name>
</gene>
<keyword evidence="3" id="KW-0647">Proteasome</keyword>
<dbReference type="PROSITE" id="PS50294">
    <property type="entry name" value="WD_REPEATS_REGION"/>
    <property type="match status" value="2"/>
</dbReference>
<evidence type="ECO:0000256" key="1">
    <source>
        <dbReference type="ARBA" id="ARBA00022574"/>
    </source>
</evidence>
<accession>D3BCF6</accession>
<evidence type="ECO:0000256" key="4">
    <source>
        <dbReference type="ARBA" id="ARBA00038321"/>
    </source>
</evidence>
<dbReference type="SMART" id="SM00320">
    <property type="entry name" value="WD40"/>
    <property type="match status" value="6"/>
</dbReference>